<dbReference type="RefSeq" id="WP_085852298.1">
    <property type="nucleotide sequence ID" value="NZ_FOPF01000001.1"/>
</dbReference>
<feature type="compositionally biased region" description="Low complexity" evidence="2">
    <location>
        <begin position="240"/>
        <end position="249"/>
    </location>
</feature>
<dbReference type="OrthoDB" id="9792021at2"/>
<feature type="compositionally biased region" description="Low complexity" evidence="2">
    <location>
        <begin position="102"/>
        <end position="132"/>
    </location>
</feature>
<feature type="compositionally biased region" description="Low complexity" evidence="2">
    <location>
        <begin position="70"/>
        <end position="92"/>
    </location>
</feature>
<feature type="signal peptide" evidence="3">
    <location>
        <begin position="1"/>
        <end position="25"/>
    </location>
</feature>
<dbReference type="InterPro" id="IPR050330">
    <property type="entry name" value="Bact_OuterMem_StrucFunc"/>
</dbReference>
<dbReference type="Proteomes" id="UP000193870">
    <property type="component" value="Unassembled WGS sequence"/>
</dbReference>
<accession>A0A1Y5RCU2</accession>
<dbReference type="Pfam" id="PF00691">
    <property type="entry name" value="OmpA"/>
    <property type="match status" value="1"/>
</dbReference>
<keyword evidence="6" id="KW-1185">Reference proteome</keyword>
<feature type="region of interest" description="Disordered" evidence="2">
    <location>
        <begin position="50"/>
        <end position="404"/>
    </location>
</feature>
<proteinExistence type="predicted"/>
<dbReference type="GO" id="GO:0016020">
    <property type="term" value="C:membrane"/>
    <property type="evidence" value="ECO:0007669"/>
    <property type="project" value="UniProtKB-UniRule"/>
</dbReference>
<keyword evidence="1" id="KW-0472">Membrane</keyword>
<evidence type="ECO:0000256" key="3">
    <source>
        <dbReference type="SAM" id="SignalP"/>
    </source>
</evidence>
<dbReference type="STRING" id="315423.SAMN04488020_101254"/>
<dbReference type="InterPro" id="IPR006665">
    <property type="entry name" value="OmpA-like"/>
</dbReference>
<evidence type="ECO:0000256" key="2">
    <source>
        <dbReference type="SAM" id="MobiDB-lite"/>
    </source>
</evidence>
<dbReference type="EMBL" id="FWFV01000001">
    <property type="protein sequence ID" value="SLN14323.1"/>
    <property type="molecule type" value="Genomic_DNA"/>
</dbReference>
<gene>
    <name evidence="5" type="ORF">PAM7066_00255</name>
</gene>
<evidence type="ECO:0000313" key="5">
    <source>
        <dbReference type="EMBL" id="SLN14323.1"/>
    </source>
</evidence>
<dbReference type="CDD" id="cd07185">
    <property type="entry name" value="OmpA_C-like"/>
    <property type="match status" value="1"/>
</dbReference>
<organism evidence="5 6">
    <name type="scientific">Palleronia marisminoris</name>
    <dbReference type="NCBI Taxonomy" id="315423"/>
    <lineage>
        <taxon>Bacteria</taxon>
        <taxon>Pseudomonadati</taxon>
        <taxon>Pseudomonadota</taxon>
        <taxon>Alphaproteobacteria</taxon>
        <taxon>Rhodobacterales</taxon>
        <taxon>Roseobacteraceae</taxon>
        <taxon>Palleronia</taxon>
    </lineage>
</organism>
<dbReference type="InterPro" id="IPR036737">
    <property type="entry name" value="OmpA-like_sf"/>
</dbReference>
<keyword evidence="3" id="KW-0732">Signal</keyword>
<feature type="compositionally biased region" description="Acidic residues" evidence="2">
    <location>
        <begin position="250"/>
        <end position="296"/>
    </location>
</feature>
<protein>
    <submittedName>
        <fullName evidence="5">Putative outer membrane lipoprotein</fullName>
    </submittedName>
</protein>
<feature type="compositionally biased region" description="Low complexity" evidence="2">
    <location>
        <begin position="187"/>
        <end position="198"/>
    </location>
</feature>
<dbReference type="AlphaFoldDB" id="A0A1Y5RCU2"/>
<dbReference type="SUPFAM" id="SSF103088">
    <property type="entry name" value="OmpA-like"/>
    <property type="match status" value="1"/>
</dbReference>
<evidence type="ECO:0000259" key="4">
    <source>
        <dbReference type="PROSITE" id="PS51123"/>
    </source>
</evidence>
<dbReference type="PROSITE" id="PS51123">
    <property type="entry name" value="OMPA_2"/>
    <property type="match status" value="1"/>
</dbReference>
<feature type="domain" description="OmpA-like" evidence="4">
    <location>
        <begin position="571"/>
        <end position="691"/>
    </location>
</feature>
<dbReference type="Gene3D" id="3.30.1330.60">
    <property type="entry name" value="OmpA-like domain"/>
    <property type="match status" value="1"/>
</dbReference>
<dbReference type="PANTHER" id="PTHR30329:SF21">
    <property type="entry name" value="LIPOPROTEIN YIAD-RELATED"/>
    <property type="match status" value="1"/>
</dbReference>
<keyword evidence="5" id="KW-0449">Lipoprotein</keyword>
<evidence type="ECO:0000313" key="6">
    <source>
        <dbReference type="Proteomes" id="UP000193870"/>
    </source>
</evidence>
<feature type="compositionally biased region" description="Low complexity" evidence="2">
    <location>
        <begin position="309"/>
        <end position="356"/>
    </location>
</feature>
<name>A0A1Y5RCU2_9RHOB</name>
<sequence>MKRTLKATTALLASVNLAVPLPALAQAEADGRQALDRAVEACALDTGSDECRAATDDATSQGVTPEDIEAGIAAEASGEAAPETPAAPAEAEASADTDVEAEATASEPSEAMDAPDESAAPEAPAEPETTAPVEDEPVTEMPADAEPEAPQAQDSPESAVEEELPSEPVVDEEMPSESELQEGLANDAPDASASSAPETETEAETATDAEADAAPPTETSEGDTAGDLPSEDELRQGLSAEAGAGAGADAEAEVDAGAEADAEAEAEATADSEATADEAEAMTDAEMTEGEADATTEGDATSTAAEAPADGSETTGAETEAQGETGATAQTDAEAEALAGTAPVAAAAAEDAQVVESTSDTVTAEEARTSNEDFDSAISRDASQQTQAQAQTDRSEADDDDDDGLSNLEKALLVGAGALAVGAILNNRRVVASSNDRVVVSGQDGGYQLIKDDNALLRQPGAEVQTETFDDGSTRTTISYDDGSQVVTIRDADLRVVRRVRVTPDGQRITLIDDLNQNIQPVDVSQLRQSALQSSTVDLNDEAALRQALAVDRNIDRAYSLSQVRNISEVRQQVPAVDLEAITFDTGSAAIRPEQAEALRELGTYIRETIADNPRAIFLVEGHTDAVGNAAYNLALSDRRAESVALALGEYFDVPTSNLVVQGYGERFLKRQTQDAERANRRASVRNITPLLQVAAAN</sequence>
<feature type="compositionally biased region" description="Low complexity" evidence="2">
    <location>
        <begin position="379"/>
        <end position="392"/>
    </location>
</feature>
<feature type="compositionally biased region" description="Acidic residues" evidence="2">
    <location>
        <begin position="159"/>
        <end position="180"/>
    </location>
</feature>
<feature type="chain" id="PRO_5011005291" evidence="3">
    <location>
        <begin position="26"/>
        <end position="698"/>
    </location>
</feature>
<evidence type="ECO:0000256" key="1">
    <source>
        <dbReference type="PROSITE-ProRule" id="PRU00473"/>
    </source>
</evidence>
<feature type="compositionally biased region" description="Acidic residues" evidence="2">
    <location>
        <begin position="199"/>
        <end position="211"/>
    </location>
</feature>
<dbReference type="PANTHER" id="PTHR30329">
    <property type="entry name" value="STATOR ELEMENT OF FLAGELLAR MOTOR COMPLEX"/>
    <property type="match status" value="1"/>
</dbReference>
<feature type="compositionally biased region" description="Acidic residues" evidence="2">
    <location>
        <begin position="133"/>
        <end position="147"/>
    </location>
</feature>
<reference evidence="5 6" key="1">
    <citation type="submission" date="2017-03" db="EMBL/GenBank/DDBJ databases">
        <authorList>
            <person name="Afonso C.L."/>
            <person name="Miller P.J."/>
            <person name="Scott M.A."/>
            <person name="Spackman E."/>
            <person name="Goraichik I."/>
            <person name="Dimitrov K.M."/>
            <person name="Suarez D.L."/>
            <person name="Swayne D.E."/>
        </authorList>
    </citation>
    <scope>NUCLEOTIDE SEQUENCE [LARGE SCALE GENOMIC DNA]</scope>
    <source>
        <strain evidence="5 6">CECT 7066</strain>
    </source>
</reference>